<reference evidence="1" key="1">
    <citation type="submission" date="2024-09" db="EMBL/GenBank/DDBJ databases">
        <authorList>
            <person name="Liu J."/>
        </authorList>
    </citation>
    <scope>NUCLEOTIDE SEQUENCE</scope>
    <source>
        <strain evidence="1">NBU2967</strain>
    </source>
</reference>
<proteinExistence type="predicted"/>
<dbReference type="EMBL" id="JBHFPV010000002">
    <property type="protein sequence ID" value="MFH6603778.1"/>
    <property type="molecule type" value="Genomic_DNA"/>
</dbReference>
<gene>
    <name evidence="1" type="ORF">ACEZ3G_09850</name>
</gene>
<evidence type="ECO:0000313" key="1">
    <source>
        <dbReference type="EMBL" id="MFH6603778.1"/>
    </source>
</evidence>
<evidence type="ECO:0000313" key="2">
    <source>
        <dbReference type="Proteomes" id="UP001595191"/>
    </source>
</evidence>
<sequence>MDFYISNDKSKLNIAAIQQYIGRESYWGMGRTMEEVQRTIDNSLCFGLYNTSGGQMGFSRIVTDYVAFAYLMDVIIFPEYQGRGLGKELVKHMMDHEVIEKVQTVALKTKDAHGLYERFGFKRVGDSPYWMSIDKIKL</sequence>
<comment type="caution">
    <text evidence="1">The sequence shown here is derived from an EMBL/GenBank/DDBJ whole genome shotgun (WGS) entry which is preliminary data.</text>
</comment>
<protein>
    <submittedName>
        <fullName evidence="1">GNAT family N-acetyltransferase</fullName>
        <ecNumber evidence="1">2.3.-.-</ecNumber>
    </submittedName>
</protein>
<name>A0ACC7LJ22_9FLAO</name>
<accession>A0ACC7LJ22</accession>
<organism evidence="1 2">
    <name type="scientific">Meishania litoralis</name>
    <dbReference type="NCBI Taxonomy" id="3434685"/>
    <lineage>
        <taxon>Bacteria</taxon>
        <taxon>Pseudomonadati</taxon>
        <taxon>Bacteroidota</taxon>
        <taxon>Flavobacteriia</taxon>
        <taxon>Flavobacteriales</taxon>
        <taxon>Flavobacteriaceae</taxon>
        <taxon>Meishania</taxon>
    </lineage>
</organism>
<keyword evidence="2" id="KW-1185">Reference proteome</keyword>
<dbReference type="EC" id="2.3.-.-" evidence="1"/>
<keyword evidence="1" id="KW-0808">Transferase</keyword>
<keyword evidence="1" id="KW-0012">Acyltransferase</keyword>
<dbReference type="Proteomes" id="UP001595191">
    <property type="component" value="Unassembled WGS sequence"/>
</dbReference>